<dbReference type="OrthoDB" id="10250282at2759"/>
<dbReference type="Gene3D" id="3.60.110.10">
    <property type="entry name" value="Carbon-nitrogen hydrolase"/>
    <property type="match status" value="1"/>
</dbReference>
<sequence>MANPQDSERTVTVAAVQMVSMATLDENLEAARRLVGEATAAGASVVVLPAFWGMLGCGRQAWPCLCEVLTSCPALAVHPMQHYLSALAKLHAIYLFGGSMLVKPDAADAKPTCTTLVYGPTGDLVARYDKVHLLKCNLGRTEHDEAASTLQGDPKQVPIVDLPWGRVGFGICYDICFPEFFRALAGAPLMTISAAFPKQPGAIQWETLVRARAIENQCYVLAAAQGGKPANGHPVSGRSMLVDPWGTIVAKLDDEEGFVLGAVDLSVVYTVRTMLPALESRCL</sequence>
<dbReference type="PANTHER" id="PTHR23088">
    <property type="entry name" value="NITRILASE-RELATED"/>
    <property type="match status" value="1"/>
</dbReference>
<dbReference type="InterPro" id="IPR036526">
    <property type="entry name" value="C-N_Hydrolase_sf"/>
</dbReference>
<dbReference type="Pfam" id="PF00795">
    <property type="entry name" value="CN_hydrolase"/>
    <property type="match status" value="1"/>
</dbReference>
<gene>
    <name evidence="2" type="ORF">ACHHYP_12689</name>
</gene>
<dbReference type="AlphaFoldDB" id="A0A1V9ZH61"/>
<organism evidence="2 3">
    <name type="scientific">Achlya hypogyna</name>
    <name type="common">Oomycete</name>
    <name type="synonym">Protoachlya hypogyna</name>
    <dbReference type="NCBI Taxonomy" id="1202772"/>
    <lineage>
        <taxon>Eukaryota</taxon>
        <taxon>Sar</taxon>
        <taxon>Stramenopiles</taxon>
        <taxon>Oomycota</taxon>
        <taxon>Saprolegniomycetes</taxon>
        <taxon>Saprolegniales</taxon>
        <taxon>Achlyaceae</taxon>
        <taxon>Achlya</taxon>
    </lineage>
</organism>
<feature type="domain" description="CN hydrolase" evidence="1">
    <location>
        <begin position="11"/>
        <end position="265"/>
    </location>
</feature>
<reference evidence="2 3" key="1">
    <citation type="journal article" date="2014" name="Genome Biol. Evol.">
        <title>The secreted proteins of Achlya hypogyna and Thraustotheca clavata identify the ancestral oomycete secretome and reveal gene acquisitions by horizontal gene transfer.</title>
        <authorList>
            <person name="Misner I."/>
            <person name="Blouin N."/>
            <person name="Leonard G."/>
            <person name="Richards T.A."/>
            <person name="Lane C.E."/>
        </authorList>
    </citation>
    <scope>NUCLEOTIDE SEQUENCE [LARGE SCALE GENOMIC DNA]</scope>
    <source>
        <strain evidence="2 3">ATCC 48635</strain>
    </source>
</reference>
<dbReference type="SUPFAM" id="SSF56317">
    <property type="entry name" value="Carbon-nitrogen hydrolase"/>
    <property type="match status" value="1"/>
</dbReference>
<comment type="caution">
    <text evidence="2">The sequence shown here is derived from an EMBL/GenBank/DDBJ whole genome shotgun (WGS) entry which is preliminary data.</text>
</comment>
<dbReference type="PROSITE" id="PS50263">
    <property type="entry name" value="CN_HYDROLASE"/>
    <property type="match status" value="1"/>
</dbReference>
<accession>A0A1V9ZH61</accession>
<keyword evidence="3" id="KW-1185">Reference proteome</keyword>
<dbReference type="InterPro" id="IPR003010">
    <property type="entry name" value="C-N_Hydrolase"/>
</dbReference>
<evidence type="ECO:0000313" key="2">
    <source>
        <dbReference type="EMBL" id="OQR97160.1"/>
    </source>
</evidence>
<name>A0A1V9ZH61_ACHHY</name>
<evidence type="ECO:0000259" key="1">
    <source>
        <dbReference type="PROSITE" id="PS50263"/>
    </source>
</evidence>
<protein>
    <submittedName>
        <fullName evidence="2">Nitrilase</fullName>
    </submittedName>
</protein>
<dbReference type="STRING" id="1202772.A0A1V9ZH61"/>
<proteinExistence type="predicted"/>
<evidence type="ECO:0000313" key="3">
    <source>
        <dbReference type="Proteomes" id="UP000243579"/>
    </source>
</evidence>
<dbReference type="PANTHER" id="PTHR23088:SF27">
    <property type="entry name" value="DEAMINATED GLUTATHIONE AMIDASE"/>
    <property type="match status" value="1"/>
</dbReference>
<dbReference type="Proteomes" id="UP000243579">
    <property type="component" value="Unassembled WGS sequence"/>
</dbReference>
<dbReference type="EMBL" id="JNBR01000122">
    <property type="protein sequence ID" value="OQR97160.1"/>
    <property type="molecule type" value="Genomic_DNA"/>
</dbReference>